<evidence type="ECO:0000313" key="1">
    <source>
        <dbReference type="EMBL" id="MCW7754970.1"/>
    </source>
</evidence>
<organism evidence="1 2">
    <name type="scientific">Desulfobotulus pelophilus</name>
    <dbReference type="NCBI Taxonomy" id="2823377"/>
    <lineage>
        <taxon>Bacteria</taxon>
        <taxon>Pseudomonadati</taxon>
        <taxon>Thermodesulfobacteriota</taxon>
        <taxon>Desulfobacteria</taxon>
        <taxon>Desulfobacterales</taxon>
        <taxon>Desulfobacteraceae</taxon>
        <taxon>Desulfobotulus</taxon>
    </lineage>
</organism>
<evidence type="ECO:0000313" key="2">
    <source>
        <dbReference type="Proteomes" id="UP001209681"/>
    </source>
</evidence>
<protein>
    <recommendedName>
        <fullName evidence="3">DUF1828 domain-containing protein</fullName>
    </recommendedName>
</protein>
<dbReference type="Proteomes" id="UP001209681">
    <property type="component" value="Unassembled WGS sequence"/>
</dbReference>
<proteinExistence type="predicted"/>
<evidence type="ECO:0008006" key="3">
    <source>
        <dbReference type="Google" id="ProtNLM"/>
    </source>
</evidence>
<comment type="caution">
    <text evidence="1">The sequence shown here is derived from an EMBL/GenBank/DDBJ whole genome shotgun (WGS) entry which is preliminary data.</text>
</comment>
<dbReference type="RefSeq" id="WP_265425882.1">
    <property type="nucleotide sequence ID" value="NZ_JAPFPW010000019.1"/>
</dbReference>
<sequence length="150" mass="17100">MSIHTCVNPGRGVDSIPFGSDEKFVVASLGLADFTDLIKEKTLGSTKVLYYFDRGITFYFDEEDGYRLGCIEVEGFSIFMFDQNVARISKEELKNVLRKNGIEDWYEDNDEEQEALTSDSLAATFYFEFNTLISVQIGVCTDQEENPIWP</sequence>
<accession>A0ABT3NBX3</accession>
<name>A0ABT3NBX3_9BACT</name>
<reference evidence="1 2" key="1">
    <citation type="submission" date="2022-11" db="EMBL/GenBank/DDBJ databases">
        <title>Desulfobotulus tamanensis H1 sp. nov. - anaerobic, alkaliphilic, sulphate reducing bacterium isolated from terrestrial mud volcano.</title>
        <authorList>
            <person name="Frolova A."/>
            <person name="Merkel A.Y."/>
            <person name="Slobodkin A.I."/>
        </authorList>
    </citation>
    <scope>NUCLEOTIDE SEQUENCE [LARGE SCALE GENOMIC DNA]</scope>
    <source>
        <strain evidence="1 2">H1</strain>
    </source>
</reference>
<keyword evidence="2" id="KW-1185">Reference proteome</keyword>
<dbReference type="EMBL" id="JAPFPW010000019">
    <property type="protein sequence ID" value="MCW7754970.1"/>
    <property type="molecule type" value="Genomic_DNA"/>
</dbReference>
<gene>
    <name evidence="1" type="ORF">OOT00_13340</name>
</gene>